<dbReference type="InterPro" id="IPR006474">
    <property type="entry name" value="Helicase_Cas3_CRISPR-ass_core"/>
</dbReference>
<dbReference type="Pfam" id="PF22590">
    <property type="entry name" value="Cas3-like_C_2"/>
    <property type="match status" value="1"/>
</dbReference>
<dbReference type="SMART" id="SM00490">
    <property type="entry name" value="HELICc"/>
    <property type="match status" value="1"/>
</dbReference>
<dbReference type="GO" id="GO:0003676">
    <property type="term" value="F:nucleic acid binding"/>
    <property type="evidence" value="ECO:0007669"/>
    <property type="project" value="InterPro"/>
</dbReference>
<keyword evidence="9" id="KW-0051">Antiviral defense</keyword>
<dbReference type="KEGG" id="eha:Ethha_0652"/>
<dbReference type="PROSITE" id="PS51643">
    <property type="entry name" value="HD_CAS3"/>
    <property type="match status" value="1"/>
</dbReference>
<dbReference type="SUPFAM" id="SSF109604">
    <property type="entry name" value="HD-domain/PDEase-like"/>
    <property type="match status" value="1"/>
</dbReference>
<evidence type="ECO:0000256" key="5">
    <source>
        <dbReference type="ARBA" id="ARBA00022741"/>
    </source>
</evidence>
<dbReference type="CDD" id="cd09641">
    <property type="entry name" value="Cas3''_I"/>
    <property type="match status" value="1"/>
</dbReference>
<dbReference type="eggNOG" id="COG1203">
    <property type="taxonomic scope" value="Bacteria"/>
</dbReference>
<protein>
    <submittedName>
        <fullName evidence="11">CRISPR-associated HD domain protein</fullName>
    </submittedName>
</protein>
<dbReference type="Gene3D" id="3.40.50.300">
    <property type="entry name" value="P-loop containing nucleotide triphosphate hydrolases"/>
    <property type="match status" value="2"/>
</dbReference>
<keyword evidence="7" id="KW-0347">Helicase</keyword>
<dbReference type="Proteomes" id="UP000001551">
    <property type="component" value="Chromosome"/>
</dbReference>
<evidence type="ECO:0000313" key="11">
    <source>
        <dbReference type="EMBL" id="ADU26222.1"/>
    </source>
</evidence>
<evidence type="ECO:0000256" key="3">
    <source>
        <dbReference type="ARBA" id="ARBA00022722"/>
    </source>
</evidence>
<reference evidence="11 12" key="1">
    <citation type="submission" date="2010-12" db="EMBL/GenBank/DDBJ databases">
        <title>Complete sequence of Ethanoligenens harbinense YUAN-3.</title>
        <authorList>
            <person name="Lucas S."/>
            <person name="Copeland A."/>
            <person name="Lapidus A."/>
            <person name="Cheng J.-F."/>
            <person name="Bruce D."/>
            <person name="Goodwin L."/>
            <person name="Pitluck S."/>
            <person name="Chertkov O."/>
            <person name="Misra M."/>
            <person name="Detter J.C."/>
            <person name="Han C."/>
            <person name="Tapia R."/>
            <person name="Land M."/>
            <person name="Hauser L."/>
            <person name="Jeffries C."/>
            <person name="Kyrpides N."/>
            <person name="Ivanova N."/>
            <person name="Mikhailova N."/>
            <person name="Wang A."/>
            <person name="Mouttaki H."/>
            <person name="He Z."/>
            <person name="Zhou J."/>
            <person name="Hemme C.L."/>
            <person name="Woyke T."/>
        </authorList>
    </citation>
    <scope>NUCLEOTIDE SEQUENCE [LARGE SCALE GENOMIC DNA]</scope>
    <source>
        <strain evidence="12">DSM 18485 / JCM 12961 / CGMCC 1.5033 / YUAN-3</strain>
    </source>
</reference>
<dbReference type="GO" id="GO:0004518">
    <property type="term" value="F:nuclease activity"/>
    <property type="evidence" value="ECO:0007669"/>
    <property type="project" value="UniProtKB-KW"/>
</dbReference>
<evidence type="ECO:0000256" key="2">
    <source>
        <dbReference type="ARBA" id="ARBA00009046"/>
    </source>
</evidence>
<dbReference type="SUPFAM" id="SSF52540">
    <property type="entry name" value="P-loop containing nucleoside triphosphate hydrolases"/>
    <property type="match status" value="1"/>
</dbReference>
<dbReference type="InterPro" id="IPR006483">
    <property type="entry name" value="CRISPR-assoc_Cas3_HD"/>
</dbReference>
<dbReference type="RefSeq" id="WP_013484592.1">
    <property type="nucleotide sequence ID" value="NC_014828.1"/>
</dbReference>
<dbReference type="SMART" id="SM00487">
    <property type="entry name" value="DEXDc"/>
    <property type="match status" value="1"/>
</dbReference>
<dbReference type="STRING" id="663278.Ethha_0652"/>
<keyword evidence="5" id="KW-0547">Nucleotide-binding</keyword>
<evidence type="ECO:0000256" key="1">
    <source>
        <dbReference type="ARBA" id="ARBA00006847"/>
    </source>
</evidence>
<dbReference type="InterPro" id="IPR038257">
    <property type="entry name" value="CRISPR-assoc_Cas3_HD_sf"/>
</dbReference>
<dbReference type="Gene3D" id="1.10.3210.30">
    <property type="match status" value="1"/>
</dbReference>
<dbReference type="GO" id="GO:0016787">
    <property type="term" value="F:hydrolase activity"/>
    <property type="evidence" value="ECO:0007669"/>
    <property type="project" value="UniProtKB-KW"/>
</dbReference>
<dbReference type="InterPro" id="IPR001650">
    <property type="entry name" value="Helicase_C-like"/>
</dbReference>
<dbReference type="AlphaFoldDB" id="E6U9V6"/>
<comment type="similarity">
    <text evidence="1">In the N-terminal section; belongs to the CRISPR-associated nuclease Cas3-HD family.</text>
</comment>
<evidence type="ECO:0000256" key="6">
    <source>
        <dbReference type="ARBA" id="ARBA00022801"/>
    </source>
</evidence>
<evidence type="ECO:0000256" key="8">
    <source>
        <dbReference type="ARBA" id="ARBA00022840"/>
    </source>
</evidence>
<comment type="similarity">
    <text evidence="2">In the central section; belongs to the CRISPR-associated helicase Cas3 family.</text>
</comment>
<evidence type="ECO:0000313" key="12">
    <source>
        <dbReference type="Proteomes" id="UP000001551"/>
    </source>
</evidence>
<dbReference type="NCBIfam" id="TIGR01596">
    <property type="entry name" value="cas3_HD"/>
    <property type="match status" value="1"/>
</dbReference>
<evidence type="ECO:0000259" key="10">
    <source>
        <dbReference type="PROSITE" id="PS51643"/>
    </source>
</evidence>
<feature type="domain" description="HD Cas3-type" evidence="10">
    <location>
        <begin position="10"/>
        <end position="207"/>
    </location>
</feature>
<dbReference type="InterPro" id="IPR011545">
    <property type="entry name" value="DEAD/DEAH_box_helicase_dom"/>
</dbReference>
<name>E6U9V6_ETHHY</name>
<dbReference type="Pfam" id="PF00270">
    <property type="entry name" value="DEAD"/>
    <property type="match status" value="1"/>
</dbReference>
<dbReference type="GO" id="GO:0004386">
    <property type="term" value="F:helicase activity"/>
    <property type="evidence" value="ECO:0007669"/>
    <property type="project" value="UniProtKB-KW"/>
</dbReference>
<accession>E6U9V6</accession>
<dbReference type="HOGENOM" id="CLU_010123_0_0_9"/>
<dbReference type="GO" id="GO:0005524">
    <property type="term" value="F:ATP binding"/>
    <property type="evidence" value="ECO:0007669"/>
    <property type="project" value="UniProtKB-KW"/>
</dbReference>
<proteinExistence type="inferred from homology"/>
<sequence length="814" mass="89263">MEILARRDPKTGRTQTLRAHTLAVADACETACAKIGLGALGRLTGLLHDSGKGADAFQTYLAEADPSKRGTVNHAACGARYAFEHFLTDDVPANIAAEWVIAAVCGHHGGLPDCTGSAGEDILRQRAYPQKECACGQALARFFKTCTLPEELSALFMRAVQETAQICGKTQAFCADLPGTSGYVQLWFMLGMIQRYLMSSLVDADRYDAYGFEAGAAPAKESDPTPLWETLAARLEAHLADLAEKAAEHPETAHINRKRREIADACLAFSEHSAGIFRLVVPTGGGKTYSSLRYALHCAAKAGKRRIFYVAPYKTILEQNAADIRDVLQQDDAVLEHHSDVVLDRNGSSSSREELERYELLTERWDAPVVLTTTVQFLNTLFDGRLSSVRRMHSLAGSVIILDEVQAMPVRCLHLFNAAANFLSCVMDCAVILCTATQPALENTTHPIRLRAQSDMVPDMDAVFAAFRRVRVEDKTRQGALGADQLADFAFSRAKQDGSLLAVLNTKSAAAKLCAALRARMNTLPDGEQIPVYFLSTSLCPAHRKDVIDEIRTRLKKHERLICVSTQLIEAGVDLSFACVIRSLAGLDSIAQAAGRCNRHGEAALRTVYIMQCADEDLRHLPDILAGQSAAKLVLEGFARAPQRYGGDLLSPDAIRQYYAFYFEMQKSQLDYPVALDRPTSLFDLLSVHTLARSACEENGRALPQHPLHQAYATAGSRFQVIDRQGIAVVAPYGDGEALIARLCGKPDLAALPALLRRTQRYAVNLFEQERRALETQGAIIYLPDCGVAVLREHFYDKTLGVQTRRHAMDTLIV</sequence>
<gene>
    <name evidence="11" type="ordered locus">Ethha_0652</name>
</gene>
<dbReference type="EMBL" id="CP002400">
    <property type="protein sequence ID" value="ADU26222.1"/>
    <property type="molecule type" value="Genomic_DNA"/>
</dbReference>
<dbReference type="InterPro" id="IPR027417">
    <property type="entry name" value="P-loop_NTPase"/>
</dbReference>
<dbReference type="NCBIfam" id="TIGR01587">
    <property type="entry name" value="cas3_core"/>
    <property type="match status" value="1"/>
</dbReference>
<keyword evidence="3" id="KW-0540">Nuclease</keyword>
<evidence type="ECO:0000256" key="7">
    <source>
        <dbReference type="ARBA" id="ARBA00022806"/>
    </source>
</evidence>
<evidence type="ECO:0000256" key="9">
    <source>
        <dbReference type="ARBA" id="ARBA00023118"/>
    </source>
</evidence>
<dbReference type="GO" id="GO:0051607">
    <property type="term" value="P:defense response to virus"/>
    <property type="evidence" value="ECO:0007669"/>
    <property type="project" value="UniProtKB-KW"/>
</dbReference>
<keyword evidence="4" id="KW-0479">Metal-binding</keyword>
<organism evidence="11 12">
    <name type="scientific">Ethanoligenens harbinense (strain DSM 18485 / JCM 12961 / CGMCC 1.5033 / YUAN-3)</name>
    <dbReference type="NCBI Taxonomy" id="663278"/>
    <lineage>
        <taxon>Bacteria</taxon>
        <taxon>Bacillati</taxon>
        <taxon>Bacillota</taxon>
        <taxon>Clostridia</taxon>
        <taxon>Eubacteriales</taxon>
        <taxon>Oscillospiraceae</taxon>
        <taxon>Ethanoligenens</taxon>
    </lineage>
</organism>
<dbReference type="InterPro" id="IPR054712">
    <property type="entry name" value="Cas3-like_dom"/>
</dbReference>
<keyword evidence="6" id="KW-0378">Hydrolase</keyword>
<keyword evidence="8" id="KW-0067">ATP-binding</keyword>
<evidence type="ECO:0000256" key="4">
    <source>
        <dbReference type="ARBA" id="ARBA00022723"/>
    </source>
</evidence>
<dbReference type="CDD" id="cd17930">
    <property type="entry name" value="DEXHc_cas3"/>
    <property type="match status" value="1"/>
</dbReference>
<dbReference type="Pfam" id="PF18019">
    <property type="entry name" value="Cas3_HD"/>
    <property type="match status" value="1"/>
</dbReference>
<keyword evidence="12" id="KW-1185">Reference proteome</keyword>
<dbReference type="GO" id="GO:0046872">
    <property type="term" value="F:metal ion binding"/>
    <property type="evidence" value="ECO:0007669"/>
    <property type="project" value="UniProtKB-KW"/>
</dbReference>
<dbReference type="InterPro" id="IPR014001">
    <property type="entry name" value="Helicase_ATP-bd"/>
</dbReference>